<dbReference type="GO" id="GO:0006882">
    <property type="term" value="P:intracellular zinc ion homeostasis"/>
    <property type="evidence" value="ECO:0007669"/>
    <property type="project" value="TreeGrafter"/>
</dbReference>
<evidence type="ECO:0000313" key="10">
    <source>
        <dbReference type="EMBL" id="NDV39903.1"/>
    </source>
</evidence>
<evidence type="ECO:0000259" key="9">
    <source>
        <dbReference type="Pfam" id="PF01545"/>
    </source>
</evidence>
<evidence type="ECO:0000256" key="7">
    <source>
        <dbReference type="SAM" id="Phobius"/>
    </source>
</evidence>
<dbReference type="EMBL" id="GIBP01010934">
    <property type="protein sequence ID" value="NDV39903.1"/>
    <property type="molecule type" value="Transcribed_RNA"/>
</dbReference>
<dbReference type="Pfam" id="PF01545">
    <property type="entry name" value="Cation_efflux"/>
    <property type="match status" value="1"/>
</dbReference>
<dbReference type="PANTHER" id="PTHR45820:SF4">
    <property type="entry name" value="ZINC TRANSPORTER 63C, ISOFORM F"/>
    <property type="match status" value="1"/>
</dbReference>
<proteinExistence type="inferred from homology"/>
<evidence type="ECO:0000256" key="1">
    <source>
        <dbReference type="ARBA" id="ARBA00004141"/>
    </source>
</evidence>
<feature type="domain" description="Cation efflux protein transmembrane" evidence="9">
    <location>
        <begin position="2"/>
        <end position="97"/>
    </location>
</feature>
<reference evidence="10" key="1">
    <citation type="journal article" date="2020" name="J. Eukaryot. Microbiol.">
        <title>De novo Sequencing, Assembly and Annotation of the Transcriptome for the Free-Living Testate Amoeba Arcella intermedia.</title>
        <authorList>
            <person name="Ribeiro G.M."/>
            <person name="Porfirio-Sousa A.L."/>
            <person name="Maurer-Alcala X.X."/>
            <person name="Katz L.A."/>
            <person name="Lahr D.J.G."/>
        </authorList>
    </citation>
    <scope>NUCLEOTIDE SEQUENCE</scope>
</reference>
<organism evidence="10">
    <name type="scientific">Arcella intermedia</name>
    <dbReference type="NCBI Taxonomy" id="1963864"/>
    <lineage>
        <taxon>Eukaryota</taxon>
        <taxon>Amoebozoa</taxon>
        <taxon>Tubulinea</taxon>
        <taxon>Elardia</taxon>
        <taxon>Arcellinida</taxon>
        <taxon>Sphaerothecina</taxon>
        <taxon>Arcellidae</taxon>
        <taxon>Arcella</taxon>
    </lineage>
</organism>
<dbReference type="PANTHER" id="PTHR45820">
    <property type="entry name" value="FI23527P1"/>
    <property type="match status" value="1"/>
</dbReference>
<dbReference type="GO" id="GO:0005385">
    <property type="term" value="F:zinc ion transmembrane transporter activity"/>
    <property type="evidence" value="ECO:0007669"/>
    <property type="project" value="TreeGrafter"/>
</dbReference>
<sequence>MFIMCLLTFGFMVAELVVGFKTGSLALIGDAFHMTSDAVALVVAFAAIQFSSKSATSENTFGWQRAEVIGSFVNGIFLLSVCLFVSLEAIQRFAEFSSMLSSLSIWVML</sequence>
<dbReference type="InterPro" id="IPR027469">
    <property type="entry name" value="Cation_efflux_TMD_sf"/>
</dbReference>
<keyword evidence="8" id="KW-0732">Signal</keyword>
<feature type="signal peptide" evidence="8">
    <location>
        <begin position="1"/>
        <end position="19"/>
    </location>
</feature>
<dbReference type="NCBIfam" id="TIGR01297">
    <property type="entry name" value="CDF"/>
    <property type="match status" value="1"/>
</dbReference>
<keyword evidence="3 7" id="KW-0812">Transmembrane</keyword>
<dbReference type="AlphaFoldDB" id="A0A6B2LSB2"/>
<comment type="subcellular location">
    <subcellularLocation>
        <location evidence="1">Membrane</location>
        <topology evidence="1">Multi-pass membrane protein</topology>
    </subcellularLocation>
</comment>
<keyword evidence="4" id="KW-0862">Zinc</keyword>
<accession>A0A6B2LSB2</accession>
<evidence type="ECO:0000256" key="8">
    <source>
        <dbReference type="SAM" id="SignalP"/>
    </source>
</evidence>
<comment type="similarity">
    <text evidence="2">Belongs to the cation diffusion facilitator (CDF) transporter (TC 2.A.4) family. SLC30A subfamily.</text>
</comment>
<dbReference type="Gene3D" id="1.20.1510.10">
    <property type="entry name" value="Cation efflux protein transmembrane domain"/>
    <property type="match status" value="1"/>
</dbReference>
<feature type="transmembrane region" description="Helical" evidence="7">
    <location>
        <begin position="68"/>
        <end position="90"/>
    </location>
</feature>
<name>A0A6B2LSB2_9EUKA</name>
<feature type="chain" id="PRO_5025618339" description="Cation efflux protein transmembrane domain-containing protein" evidence="8">
    <location>
        <begin position="20"/>
        <end position="109"/>
    </location>
</feature>
<protein>
    <recommendedName>
        <fullName evidence="9">Cation efflux protein transmembrane domain-containing protein</fullName>
    </recommendedName>
</protein>
<dbReference type="InterPro" id="IPR058533">
    <property type="entry name" value="Cation_efflux_TM"/>
</dbReference>
<evidence type="ECO:0000256" key="5">
    <source>
        <dbReference type="ARBA" id="ARBA00022989"/>
    </source>
</evidence>
<evidence type="ECO:0000256" key="6">
    <source>
        <dbReference type="ARBA" id="ARBA00023136"/>
    </source>
</evidence>
<dbReference type="GO" id="GO:0016020">
    <property type="term" value="C:membrane"/>
    <property type="evidence" value="ECO:0007669"/>
    <property type="project" value="UniProtKB-SubCell"/>
</dbReference>
<keyword evidence="5 7" id="KW-1133">Transmembrane helix</keyword>
<dbReference type="SUPFAM" id="SSF161111">
    <property type="entry name" value="Cation efflux protein transmembrane domain-like"/>
    <property type="match status" value="1"/>
</dbReference>
<evidence type="ECO:0000256" key="3">
    <source>
        <dbReference type="ARBA" id="ARBA00022692"/>
    </source>
</evidence>
<evidence type="ECO:0000256" key="4">
    <source>
        <dbReference type="ARBA" id="ARBA00022833"/>
    </source>
</evidence>
<keyword evidence="6 7" id="KW-0472">Membrane</keyword>
<dbReference type="InterPro" id="IPR002524">
    <property type="entry name" value="Cation_efflux"/>
</dbReference>
<evidence type="ECO:0000256" key="2">
    <source>
        <dbReference type="ARBA" id="ARBA00008873"/>
    </source>
</evidence>